<feature type="domain" description="Bacterial surface antigen (D15)" evidence="5">
    <location>
        <begin position="407"/>
        <end position="702"/>
    </location>
</feature>
<dbReference type="Pfam" id="PF01103">
    <property type="entry name" value="Omp85"/>
    <property type="match status" value="1"/>
</dbReference>
<feature type="region of interest" description="Disordered" evidence="4">
    <location>
        <begin position="1"/>
        <end position="94"/>
    </location>
</feature>
<feature type="compositionally biased region" description="Low complexity" evidence="4">
    <location>
        <begin position="68"/>
        <end position="78"/>
    </location>
</feature>
<evidence type="ECO:0000259" key="6">
    <source>
        <dbReference type="Pfam" id="PF07244"/>
    </source>
</evidence>
<comment type="subcellular location">
    <subcellularLocation>
        <location evidence="3">Plastid</location>
        <location evidence="3">Chloroplast outer membrane</location>
    </subcellularLocation>
</comment>
<dbReference type="Pfam" id="PF07244">
    <property type="entry name" value="POTRA"/>
    <property type="match status" value="1"/>
</dbReference>
<accession>A0AAW1SKR7</accession>
<feature type="compositionally biased region" description="Acidic residues" evidence="4">
    <location>
        <begin position="80"/>
        <end position="91"/>
    </location>
</feature>
<evidence type="ECO:0000259" key="5">
    <source>
        <dbReference type="Pfam" id="PF01103"/>
    </source>
</evidence>
<gene>
    <name evidence="7" type="ORF">WJX81_001674</name>
</gene>
<evidence type="ECO:0000256" key="4">
    <source>
        <dbReference type="SAM" id="MobiDB-lite"/>
    </source>
</evidence>
<dbReference type="InterPro" id="IPR010827">
    <property type="entry name" value="BamA/TamA_POTRA"/>
</dbReference>
<dbReference type="Gene3D" id="2.40.160.50">
    <property type="entry name" value="membrane protein fhac: a member of the omp85/tpsb transporter family"/>
    <property type="match status" value="1"/>
</dbReference>
<evidence type="ECO:0000256" key="2">
    <source>
        <dbReference type="ARBA" id="ARBA00023136"/>
    </source>
</evidence>
<dbReference type="InterPro" id="IPR039910">
    <property type="entry name" value="D15-like"/>
</dbReference>
<dbReference type="PANTHER" id="PTHR12815">
    <property type="entry name" value="SORTING AND ASSEMBLY MACHINERY SAMM50 PROTEIN FAMILY MEMBER"/>
    <property type="match status" value="1"/>
</dbReference>
<keyword evidence="2" id="KW-0472">Membrane</keyword>
<comment type="caution">
    <text evidence="7">The sequence shown here is derived from an EMBL/GenBank/DDBJ whole genome shotgun (WGS) entry which is preliminary data.</text>
</comment>
<keyword evidence="8" id="KW-1185">Reference proteome</keyword>
<feature type="domain" description="POTRA" evidence="6">
    <location>
        <begin position="285"/>
        <end position="346"/>
    </location>
</feature>
<evidence type="ECO:0000256" key="1">
    <source>
        <dbReference type="ARBA" id="ARBA00022805"/>
    </source>
</evidence>
<name>A0AAW1SKR7_9CHLO</name>
<dbReference type="PANTHER" id="PTHR12815:SF42">
    <property type="entry name" value="BACTERIAL SURFACE ANTIGEN (D15) DOMAIN-CONTAINING PROTEIN"/>
    <property type="match status" value="1"/>
</dbReference>
<evidence type="ECO:0000313" key="8">
    <source>
        <dbReference type="Proteomes" id="UP001445335"/>
    </source>
</evidence>
<proteinExistence type="predicted"/>
<sequence>MALTGGGGSGRGGGNSGGGGAGGGAGGGSNVVAELAETSEKKTEAEEEEELGSDEEYETDDEEEGEEGAAAAGDAKPAQAEDDFDDDDDMPDLSTGQFFCEEVRAIGLPVGPGVPTEEELFAGLNCQPGFVCSRSELSADLRQLLGSGLFQNVDGRVTPISKDKKKFVLEFTFSEMLWQPMKGFRVAPGKTARAGAKLLIPQEEVERVMREVGPEPGPTGLKKLAAIKAIVEGWYQKRGYVFGYISHFEGMETGDIVARVVEGRVNKVQVVPVDEEGVPRVNAGEVSPNVILRELPFKEGQLYNAEDGRKALRDVFALGLFDNVQVFPKQNQRDEAKVEVDVMVKERPMRTADLECEWQVAPGDKGRPTLVSLVPGGSLTFEHRNIARQGRQATASVTAQNFLQPADDLGFRVDYKHPYVWGASDRNKTALNATAFNSRKLSGVFTPGPSGEEVPPVFVDRAGGKVALQQQHSRNSRSSLGVVLEQVTTRDESGQITAHGVKQLPSGMLAPNGPPTTLGPSGRDWVAFLQGNVTRDATYFVNGTPVGARDIFQVDQGLGVGTGFPLFNRATASLTRFLQLRAPPPGGRKPPPVLVLHARGGHALGDLASYDYFTLGGPYSVRGYNVGELAACRSFAEGAIELRLPLPVTSNQAYAFYEYATDLGSSRLCRGNPTEYFRRAGAGGSLGAGLKLGAVRLEYATDRNAGKGTVFVRFGERF</sequence>
<evidence type="ECO:0008006" key="9">
    <source>
        <dbReference type="Google" id="ProtNLM"/>
    </source>
</evidence>
<dbReference type="InterPro" id="IPR000184">
    <property type="entry name" value="Bac_surfAg_D15"/>
</dbReference>
<feature type="compositionally biased region" description="Gly residues" evidence="4">
    <location>
        <begin position="1"/>
        <end position="29"/>
    </location>
</feature>
<keyword evidence="1" id="KW-0934">Plastid</keyword>
<protein>
    <recommendedName>
        <fullName evidence="9">Bacterial surface antigen (D15) domain-containing protein</fullName>
    </recommendedName>
</protein>
<dbReference type="EMBL" id="JALJOU010000001">
    <property type="protein sequence ID" value="KAK9846330.1"/>
    <property type="molecule type" value="Genomic_DNA"/>
</dbReference>
<dbReference type="GO" id="GO:0009707">
    <property type="term" value="C:chloroplast outer membrane"/>
    <property type="evidence" value="ECO:0007669"/>
    <property type="project" value="UniProtKB-SubCell"/>
</dbReference>
<dbReference type="Proteomes" id="UP001445335">
    <property type="component" value="Unassembled WGS sequence"/>
</dbReference>
<reference evidence="7 8" key="1">
    <citation type="journal article" date="2024" name="Nat. Commun.">
        <title>Phylogenomics reveals the evolutionary origins of lichenization in chlorophyte algae.</title>
        <authorList>
            <person name="Puginier C."/>
            <person name="Libourel C."/>
            <person name="Otte J."/>
            <person name="Skaloud P."/>
            <person name="Haon M."/>
            <person name="Grisel S."/>
            <person name="Petersen M."/>
            <person name="Berrin J.G."/>
            <person name="Delaux P.M."/>
            <person name="Dal Grande F."/>
            <person name="Keller J."/>
        </authorList>
    </citation>
    <scope>NUCLEOTIDE SEQUENCE [LARGE SCALE GENOMIC DNA]</scope>
    <source>
        <strain evidence="7 8">SAG 245.80</strain>
    </source>
</reference>
<organism evidence="7 8">
    <name type="scientific">Elliptochloris bilobata</name>
    <dbReference type="NCBI Taxonomy" id="381761"/>
    <lineage>
        <taxon>Eukaryota</taxon>
        <taxon>Viridiplantae</taxon>
        <taxon>Chlorophyta</taxon>
        <taxon>core chlorophytes</taxon>
        <taxon>Trebouxiophyceae</taxon>
        <taxon>Trebouxiophyceae incertae sedis</taxon>
        <taxon>Elliptochloris clade</taxon>
        <taxon>Elliptochloris</taxon>
    </lineage>
</organism>
<keyword evidence="1" id="KW-1002">Plastid outer membrane</keyword>
<dbReference type="Gene3D" id="3.10.20.310">
    <property type="entry name" value="membrane protein fhac"/>
    <property type="match status" value="1"/>
</dbReference>
<evidence type="ECO:0000313" key="7">
    <source>
        <dbReference type="EMBL" id="KAK9846330.1"/>
    </source>
</evidence>
<feature type="compositionally biased region" description="Acidic residues" evidence="4">
    <location>
        <begin position="45"/>
        <end position="67"/>
    </location>
</feature>
<dbReference type="AlphaFoldDB" id="A0AAW1SKR7"/>
<evidence type="ECO:0000256" key="3">
    <source>
        <dbReference type="ARBA" id="ARBA00024013"/>
    </source>
</evidence>